<evidence type="ECO:0000256" key="5">
    <source>
        <dbReference type="ARBA" id="ARBA00007739"/>
    </source>
</evidence>
<organism evidence="33 34">
    <name type="scientific">Pseudolysobacter antarcticus</name>
    <dbReference type="NCBI Taxonomy" id="2511995"/>
    <lineage>
        <taxon>Bacteria</taxon>
        <taxon>Pseudomonadati</taxon>
        <taxon>Pseudomonadota</taxon>
        <taxon>Gammaproteobacteria</taxon>
        <taxon>Lysobacterales</taxon>
        <taxon>Rhodanobacteraceae</taxon>
        <taxon>Pseudolysobacter</taxon>
    </lineage>
</organism>
<dbReference type="EC" id="2.4.99.28" evidence="25"/>
<keyword evidence="9" id="KW-0997">Cell inner membrane</keyword>
<keyword evidence="17" id="KW-0735">Signal-anchor</keyword>
<dbReference type="OrthoDB" id="9766909at2"/>
<evidence type="ECO:0000256" key="20">
    <source>
        <dbReference type="ARBA" id="ARBA00023136"/>
    </source>
</evidence>
<feature type="transmembrane region" description="Helical" evidence="29">
    <location>
        <begin position="12"/>
        <end position="33"/>
    </location>
</feature>
<dbReference type="Pfam" id="PF00912">
    <property type="entry name" value="Transgly"/>
    <property type="match status" value="1"/>
</dbReference>
<dbReference type="RefSeq" id="WP_129835549.1">
    <property type="nucleotide sequence ID" value="NZ_CP035704.1"/>
</dbReference>
<keyword evidence="18" id="KW-0573">Peptidoglycan synthesis</keyword>
<keyword evidence="13" id="KW-0808">Transferase</keyword>
<evidence type="ECO:0000256" key="11">
    <source>
        <dbReference type="ARBA" id="ARBA00022670"/>
    </source>
</evidence>
<evidence type="ECO:0000256" key="23">
    <source>
        <dbReference type="ARBA" id="ARBA00023316"/>
    </source>
</evidence>
<evidence type="ECO:0000256" key="6">
    <source>
        <dbReference type="ARBA" id="ARBA00012448"/>
    </source>
</evidence>
<dbReference type="Gene3D" id="1.10.3810.10">
    <property type="entry name" value="Biosynthetic peptidoglycan transglycosylase-like"/>
    <property type="match status" value="1"/>
</dbReference>
<dbReference type="FunFam" id="1.10.3810.10:FF:000003">
    <property type="entry name" value="Penicillin-binding protein 1a"/>
    <property type="match status" value="1"/>
</dbReference>
<dbReference type="Gene3D" id="3.40.710.10">
    <property type="entry name" value="DD-peptidase/beta-lactamase superfamily"/>
    <property type="match status" value="2"/>
</dbReference>
<comment type="subcellular location">
    <subcellularLocation>
        <location evidence="2">Cell inner membrane</location>
        <topology evidence="2">Single-pass type II membrane protein</topology>
    </subcellularLocation>
</comment>
<comment type="function">
    <text evidence="1">Cell wall formation. Synthesis of cross-linked peptidoglycan from the lipid intermediates. The enzyme has a penicillin-insensitive transglycosylase N-terminal domain (formation of linear glycan strands) and a penicillin-sensitive transpeptidase C-terminal domain (cross-linking of the peptide subunits).</text>
</comment>
<feature type="domain" description="Penicillin-binding protein transpeptidase" evidence="30">
    <location>
        <begin position="433"/>
        <end position="715"/>
    </location>
</feature>
<dbReference type="EC" id="3.4.16.4" evidence="6"/>
<evidence type="ECO:0000256" key="22">
    <source>
        <dbReference type="ARBA" id="ARBA00023268"/>
    </source>
</evidence>
<evidence type="ECO:0000256" key="25">
    <source>
        <dbReference type="ARBA" id="ARBA00044770"/>
    </source>
</evidence>
<evidence type="ECO:0000256" key="17">
    <source>
        <dbReference type="ARBA" id="ARBA00022968"/>
    </source>
</evidence>
<dbReference type="UniPathway" id="UPA00219"/>
<dbReference type="GO" id="GO:0030288">
    <property type="term" value="C:outer membrane-bounded periplasmic space"/>
    <property type="evidence" value="ECO:0007669"/>
    <property type="project" value="TreeGrafter"/>
</dbReference>
<keyword evidence="12" id="KW-0328">Glycosyltransferase</keyword>
<protein>
    <recommendedName>
        <fullName evidence="7">Penicillin-binding protein 1A</fullName>
        <ecNumber evidence="25">2.4.99.28</ecNumber>
        <ecNumber evidence="6">3.4.16.4</ecNumber>
    </recommendedName>
</protein>
<proteinExistence type="inferred from homology"/>
<comment type="catalytic activity">
    <reaction evidence="24">
        <text>Preferential cleavage: (Ac)2-L-Lys-D-Ala-|-D-Ala. Also transpeptidation of peptidyl-alanyl moieties that are N-acyl substituents of D-alanine.</text>
        <dbReference type="EC" id="3.4.16.4"/>
    </reaction>
</comment>
<dbReference type="InterPro" id="IPR036950">
    <property type="entry name" value="PBP_transglycosylase"/>
</dbReference>
<evidence type="ECO:0000256" key="29">
    <source>
        <dbReference type="SAM" id="Phobius"/>
    </source>
</evidence>
<accession>A0A411HNE5</accession>
<evidence type="ECO:0000256" key="27">
    <source>
        <dbReference type="ARBA" id="ARBA00060592"/>
    </source>
</evidence>
<dbReference type="GO" id="GO:0006508">
    <property type="term" value="P:proteolysis"/>
    <property type="evidence" value="ECO:0007669"/>
    <property type="project" value="UniProtKB-KW"/>
</dbReference>
<dbReference type="GO" id="GO:0046677">
    <property type="term" value="P:response to antibiotic"/>
    <property type="evidence" value="ECO:0007669"/>
    <property type="project" value="UniProtKB-KW"/>
</dbReference>
<evidence type="ECO:0000256" key="1">
    <source>
        <dbReference type="ARBA" id="ARBA00002624"/>
    </source>
</evidence>
<feature type="domain" description="Penicillin-binding protein OB-like" evidence="32">
    <location>
        <begin position="321"/>
        <end position="427"/>
    </location>
</feature>
<evidence type="ECO:0000256" key="18">
    <source>
        <dbReference type="ARBA" id="ARBA00022984"/>
    </source>
</evidence>
<comment type="similarity">
    <text evidence="4">In the C-terminal section; belongs to the transpeptidase family.</text>
</comment>
<dbReference type="EMBL" id="CP035704">
    <property type="protein sequence ID" value="QBB71998.1"/>
    <property type="molecule type" value="Genomic_DNA"/>
</dbReference>
<dbReference type="GO" id="GO:0071555">
    <property type="term" value="P:cell wall organization"/>
    <property type="evidence" value="ECO:0007669"/>
    <property type="project" value="UniProtKB-KW"/>
</dbReference>
<dbReference type="PANTHER" id="PTHR32282:SF27">
    <property type="entry name" value="PENICILLIN-BINDING PROTEIN 1A"/>
    <property type="match status" value="1"/>
</dbReference>
<dbReference type="Pfam" id="PF00905">
    <property type="entry name" value="Transpeptidase"/>
    <property type="match status" value="1"/>
</dbReference>
<keyword evidence="8" id="KW-1003">Cell membrane</keyword>
<dbReference type="KEGG" id="xbc:ELE36_17410"/>
<dbReference type="GO" id="GO:0009002">
    <property type="term" value="F:serine-type D-Ala-D-Ala carboxypeptidase activity"/>
    <property type="evidence" value="ECO:0007669"/>
    <property type="project" value="UniProtKB-EC"/>
</dbReference>
<dbReference type="GO" id="GO:0009252">
    <property type="term" value="P:peptidoglycan biosynthetic process"/>
    <property type="evidence" value="ECO:0007669"/>
    <property type="project" value="UniProtKB-UniPathway"/>
</dbReference>
<dbReference type="GO" id="GO:0008955">
    <property type="term" value="F:peptidoglycan glycosyltransferase activity"/>
    <property type="evidence" value="ECO:0007669"/>
    <property type="project" value="UniProtKB-EC"/>
</dbReference>
<dbReference type="GO" id="GO:0008360">
    <property type="term" value="P:regulation of cell shape"/>
    <property type="evidence" value="ECO:0007669"/>
    <property type="project" value="UniProtKB-KW"/>
</dbReference>
<evidence type="ECO:0000313" key="34">
    <source>
        <dbReference type="Proteomes" id="UP000291562"/>
    </source>
</evidence>
<evidence type="ECO:0000256" key="8">
    <source>
        <dbReference type="ARBA" id="ARBA00022475"/>
    </source>
</evidence>
<evidence type="ECO:0000256" key="21">
    <source>
        <dbReference type="ARBA" id="ARBA00023251"/>
    </source>
</evidence>
<keyword evidence="11" id="KW-0645">Protease</keyword>
<dbReference type="InterPro" id="IPR001264">
    <property type="entry name" value="Glyco_trans_51"/>
</dbReference>
<dbReference type="InterPro" id="IPR031376">
    <property type="entry name" value="PCB_OB"/>
</dbReference>
<dbReference type="AlphaFoldDB" id="A0A411HNE5"/>
<dbReference type="GO" id="GO:0008658">
    <property type="term" value="F:penicillin binding"/>
    <property type="evidence" value="ECO:0007669"/>
    <property type="project" value="InterPro"/>
</dbReference>
<dbReference type="InterPro" id="IPR050396">
    <property type="entry name" value="Glycosyltr_51/Transpeptidase"/>
</dbReference>
<comment type="pathway">
    <text evidence="27">Glycan biosynthesis.</text>
</comment>
<dbReference type="InterPro" id="IPR001460">
    <property type="entry name" value="PCN-bd_Tpept"/>
</dbReference>
<evidence type="ECO:0000256" key="15">
    <source>
        <dbReference type="ARBA" id="ARBA00022801"/>
    </source>
</evidence>
<evidence type="ECO:0000256" key="12">
    <source>
        <dbReference type="ARBA" id="ARBA00022676"/>
    </source>
</evidence>
<keyword evidence="21" id="KW-0046">Antibiotic resistance</keyword>
<feature type="compositionally biased region" description="Basic and acidic residues" evidence="28">
    <location>
        <begin position="824"/>
        <end position="835"/>
    </location>
</feature>
<keyword evidence="19 29" id="KW-1133">Transmembrane helix</keyword>
<name>A0A411HNE5_9GAMM</name>
<evidence type="ECO:0000256" key="24">
    <source>
        <dbReference type="ARBA" id="ARBA00034000"/>
    </source>
</evidence>
<keyword evidence="14 29" id="KW-0812">Transmembrane</keyword>
<dbReference type="Pfam" id="PF17092">
    <property type="entry name" value="PCB_OB"/>
    <property type="match status" value="1"/>
</dbReference>
<evidence type="ECO:0000313" key="33">
    <source>
        <dbReference type="EMBL" id="QBB71998.1"/>
    </source>
</evidence>
<dbReference type="PANTHER" id="PTHR32282">
    <property type="entry name" value="BINDING PROTEIN TRANSPEPTIDASE, PUTATIVE-RELATED"/>
    <property type="match status" value="1"/>
</dbReference>
<evidence type="ECO:0000256" key="4">
    <source>
        <dbReference type="ARBA" id="ARBA00007090"/>
    </source>
</evidence>
<evidence type="ECO:0000256" key="14">
    <source>
        <dbReference type="ARBA" id="ARBA00022692"/>
    </source>
</evidence>
<evidence type="ECO:0000256" key="9">
    <source>
        <dbReference type="ARBA" id="ARBA00022519"/>
    </source>
</evidence>
<dbReference type="InterPro" id="IPR023346">
    <property type="entry name" value="Lysozyme-like_dom_sf"/>
</dbReference>
<reference evidence="33 34" key="1">
    <citation type="submission" date="2019-01" db="EMBL/GenBank/DDBJ databases">
        <title>Pseudolysobacter antarctica gen. nov., sp. nov., isolated from Fildes Peninsula, Antarctica.</title>
        <authorList>
            <person name="Wei Z."/>
            <person name="Peng F."/>
        </authorList>
    </citation>
    <scope>NUCLEOTIDE SEQUENCE [LARGE SCALE GENOMIC DNA]</scope>
    <source>
        <strain evidence="33 34">AQ6-296</strain>
    </source>
</reference>
<feature type="domain" description="Glycosyl transferase family 51" evidence="31">
    <location>
        <begin position="59"/>
        <end position="234"/>
    </location>
</feature>
<dbReference type="Proteomes" id="UP000291562">
    <property type="component" value="Chromosome"/>
</dbReference>
<evidence type="ECO:0000256" key="26">
    <source>
        <dbReference type="ARBA" id="ARBA00049902"/>
    </source>
</evidence>
<dbReference type="NCBIfam" id="TIGR02074">
    <property type="entry name" value="PBP_1a_fam"/>
    <property type="match status" value="1"/>
</dbReference>
<keyword evidence="22" id="KW-0511">Multifunctional enzyme</keyword>
<evidence type="ECO:0000256" key="28">
    <source>
        <dbReference type="SAM" id="MobiDB-lite"/>
    </source>
</evidence>
<keyword evidence="20 29" id="KW-0472">Membrane</keyword>
<comment type="pathway">
    <text evidence="3">Cell wall biogenesis; peptidoglycan biosynthesis.</text>
</comment>
<evidence type="ECO:0000256" key="2">
    <source>
        <dbReference type="ARBA" id="ARBA00004249"/>
    </source>
</evidence>
<comment type="similarity">
    <text evidence="5">In the N-terminal section; belongs to the glycosyltransferase 51 family.</text>
</comment>
<comment type="catalytic activity">
    <reaction evidence="26">
        <text>[GlcNAc-(1-&gt;4)-Mur2Ac(oyl-L-Ala-gamma-D-Glu-L-Lys-D-Ala-D-Ala)](n)-di-trans,octa-cis-undecaprenyl diphosphate + beta-D-GlcNAc-(1-&gt;4)-Mur2Ac(oyl-L-Ala-gamma-D-Glu-L-Lys-D-Ala-D-Ala)-di-trans,octa-cis-undecaprenyl diphosphate = [GlcNAc-(1-&gt;4)-Mur2Ac(oyl-L-Ala-gamma-D-Glu-L-Lys-D-Ala-D-Ala)](n+1)-di-trans,octa-cis-undecaprenyl diphosphate + di-trans,octa-cis-undecaprenyl diphosphate + H(+)</text>
        <dbReference type="Rhea" id="RHEA:23708"/>
        <dbReference type="Rhea" id="RHEA-COMP:9602"/>
        <dbReference type="Rhea" id="RHEA-COMP:9603"/>
        <dbReference type="ChEBI" id="CHEBI:15378"/>
        <dbReference type="ChEBI" id="CHEBI:58405"/>
        <dbReference type="ChEBI" id="CHEBI:60033"/>
        <dbReference type="ChEBI" id="CHEBI:78435"/>
        <dbReference type="EC" id="2.4.99.28"/>
    </reaction>
</comment>
<keyword evidence="23" id="KW-0961">Cell wall biogenesis/degradation</keyword>
<dbReference type="GO" id="GO:0005886">
    <property type="term" value="C:plasma membrane"/>
    <property type="evidence" value="ECO:0007669"/>
    <property type="project" value="UniProtKB-SubCell"/>
</dbReference>
<dbReference type="SUPFAM" id="SSF56601">
    <property type="entry name" value="beta-lactamase/transpeptidase-like"/>
    <property type="match status" value="1"/>
</dbReference>
<feature type="region of interest" description="Disordered" evidence="28">
    <location>
        <begin position="816"/>
        <end position="835"/>
    </location>
</feature>
<evidence type="ECO:0000256" key="3">
    <source>
        <dbReference type="ARBA" id="ARBA00004752"/>
    </source>
</evidence>
<evidence type="ECO:0000256" key="7">
    <source>
        <dbReference type="ARBA" id="ARBA00018638"/>
    </source>
</evidence>
<keyword evidence="10" id="KW-0121">Carboxypeptidase</keyword>
<evidence type="ECO:0000259" key="32">
    <source>
        <dbReference type="Pfam" id="PF17092"/>
    </source>
</evidence>
<evidence type="ECO:0000256" key="10">
    <source>
        <dbReference type="ARBA" id="ARBA00022645"/>
    </source>
</evidence>
<keyword evidence="16" id="KW-0133">Cell shape</keyword>
<evidence type="ECO:0000256" key="13">
    <source>
        <dbReference type="ARBA" id="ARBA00022679"/>
    </source>
</evidence>
<dbReference type="InterPro" id="IPR012338">
    <property type="entry name" value="Beta-lactam/transpept-like"/>
</dbReference>
<evidence type="ECO:0000256" key="19">
    <source>
        <dbReference type="ARBA" id="ARBA00022989"/>
    </source>
</evidence>
<evidence type="ECO:0000256" key="16">
    <source>
        <dbReference type="ARBA" id="ARBA00022960"/>
    </source>
</evidence>
<evidence type="ECO:0000259" key="31">
    <source>
        <dbReference type="Pfam" id="PF00912"/>
    </source>
</evidence>
<keyword evidence="15" id="KW-0378">Hydrolase</keyword>
<dbReference type="SUPFAM" id="SSF53955">
    <property type="entry name" value="Lysozyme-like"/>
    <property type="match status" value="1"/>
</dbReference>
<sequence>MRLFLRLIRYALILAVSGVLLAVIGVTVAYWLIAPGLPSVEALRDVRLQVPLRVYSADDKLIATFGETRRIPVKIANVPTLVKEAFIAVEDARFYEHPGYDWQGIARAGWLMLSTGKFKVAGGSTITQQVARNFFFSSEVSLTRKISEIFFAVRMEHELSKDEILELYLNKIFLGNRAYGVGAAAEFYYGKTLDQLSLAECAVLASIPKFPSSGNPLNRRERVLERRNYVLQRMLDNSFISAEQFKQASTEIDQSYAHEPPIEAEAPYVAELVRQEAIKRFGNDALTEGYVIRTTLDSHMQDGANRAVHDGLISYDLRHGFRGAEAHLDIHPGMQPAELDKLLALYHPIAGLVPGVVTESAEKSATVYLVDSQSVPIDLEAIDWARPYQDDSHRGAAPKKVDAVLKPGDVIRLTRNADGKWKLAQLPLAQAALLALNPANGAIKAMVGGFSFGRSKFNRVTQSNRNPGSSFKPFLYAAAFDHGFTPASIINDAPLVFEDPSKPNGLWTPKNDDDKFEGPMRLREAMVLSKNLVSIRLLDAIGVHYAREYITRFGFTPEQIPESLSMALGTASVSPLTMARGYAVFANGGFLIDPYFVDSIYDRDGKEVFHAHPALACRRCAERAQDNGRVVKVDPAVVAANALGVIEPATATTTAAAPSANTTAPNLAPRVLDARVAYLIGSLMHDVVRRGTGAGAMVLKRNDLAGKTGSTNDHRDAWFNGYNADLVTATWVGFDDFTSLGRVNGVGEFGAQAALPIWIDFMRTSLQGVKEQPFEMPTGIASARIDPDTGTLASGNDTHAILEVFKSEDIAHLAANENTPTETSKQDEKAAYDVF</sequence>
<gene>
    <name evidence="33" type="ORF">ELE36_17410</name>
</gene>
<evidence type="ECO:0000259" key="30">
    <source>
        <dbReference type="Pfam" id="PF00905"/>
    </source>
</evidence>
<keyword evidence="34" id="KW-1185">Reference proteome</keyword>